<dbReference type="AlphaFoldDB" id="Q0F2U9"/>
<dbReference type="RefSeq" id="WP_009851336.1">
    <property type="nucleotide sequence ID" value="NZ_DS022295.1"/>
</dbReference>
<keyword evidence="10" id="KW-1133">Transmembrane helix</keyword>
<keyword evidence="4" id="KW-0808">Transferase</keyword>
<evidence type="ECO:0000256" key="3">
    <source>
        <dbReference type="ARBA" id="ARBA00022553"/>
    </source>
</evidence>
<feature type="transmembrane region" description="Helical" evidence="10">
    <location>
        <begin position="9"/>
        <end position="27"/>
    </location>
</feature>
<evidence type="ECO:0000313" key="16">
    <source>
        <dbReference type="Proteomes" id="UP000005297"/>
    </source>
</evidence>
<dbReference type="InterPro" id="IPR011006">
    <property type="entry name" value="CheY-like_superfamily"/>
</dbReference>
<evidence type="ECO:0000256" key="2">
    <source>
        <dbReference type="ARBA" id="ARBA00012438"/>
    </source>
</evidence>
<dbReference type="NCBIfam" id="TIGR00229">
    <property type="entry name" value="sensory_box"/>
    <property type="match status" value="1"/>
</dbReference>
<keyword evidence="6 15" id="KW-0418">Kinase</keyword>
<dbReference type="SMART" id="SM00091">
    <property type="entry name" value="PAS"/>
    <property type="match status" value="1"/>
</dbReference>
<dbReference type="SMART" id="SM00448">
    <property type="entry name" value="REC"/>
    <property type="match status" value="1"/>
</dbReference>
<evidence type="ECO:0000259" key="14">
    <source>
        <dbReference type="PROSITE" id="PS50113"/>
    </source>
</evidence>
<dbReference type="InterPro" id="IPR035965">
    <property type="entry name" value="PAS-like_dom_sf"/>
</dbReference>
<dbReference type="eggNOG" id="COG4191">
    <property type="taxonomic scope" value="Bacteria"/>
</dbReference>
<dbReference type="SUPFAM" id="SSF47384">
    <property type="entry name" value="Homodimeric domain of signal transducing histidine kinase"/>
    <property type="match status" value="1"/>
</dbReference>
<dbReference type="SMART" id="SM00387">
    <property type="entry name" value="HATPase_c"/>
    <property type="match status" value="1"/>
</dbReference>
<dbReference type="CDD" id="cd00130">
    <property type="entry name" value="PAS"/>
    <property type="match status" value="1"/>
</dbReference>
<dbReference type="EMBL" id="AATS01000001">
    <property type="protein sequence ID" value="EAU56192.1"/>
    <property type="molecule type" value="Genomic_DNA"/>
</dbReference>
<dbReference type="SUPFAM" id="SSF52172">
    <property type="entry name" value="CheY-like"/>
    <property type="match status" value="1"/>
</dbReference>
<feature type="transmembrane region" description="Helical" evidence="10">
    <location>
        <begin position="166"/>
        <end position="187"/>
    </location>
</feature>
<evidence type="ECO:0000256" key="6">
    <source>
        <dbReference type="ARBA" id="ARBA00022777"/>
    </source>
</evidence>
<protein>
    <recommendedName>
        <fullName evidence="2">histidine kinase</fullName>
        <ecNumber evidence="2">2.7.13.3</ecNumber>
    </recommendedName>
</protein>
<evidence type="ECO:0000259" key="12">
    <source>
        <dbReference type="PROSITE" id="PS50110"/>
    </source>
</evidence>
<feature type="domain" description="Response regulatory" evidence="12">
    <location>
        <begin position="642"/>
        <end position="758"/>
    </location>
</feature>
<dbReference type="InterPro" id="IPR000700">
    <property type="entry name" value="PAS-assoc_C"/>
</dbReference>
<dbReference type="InParanoid" id="Q0F2U9"/>
<gene>
    <name evidence="15" type="ORF">SPV1_05208</name>
</gene>
<dbReference type="FunCoup" id="Q0F2U9">
    <property type="interactions" value="251"/>
</dbReference>
<evidence type="ECO:0000259" key="13">
    <source>
        <dbReference type="PROSITE" id="PS50112"/>
    </source>
</evidence>
<dbReference type="PANTHER" id="PTHR43065">
    <property type="entry name" value="SENSOR HISTIDINE KINASE"/>
    <property type="match status" value="1"/>
</dbReference>
<dbReference type="Pfam" id="PF00989">
    <property type="entry name" value="PAS"/>
    <property type="match status" value="1"/>
</dbReference>
<organism evidence="15 16">
    <name type="scientific">Mariprofundus ferrooxydans PV-1</name>
    <dbReference type="NCBI Taxonomy" id="314345"/>
    <lineage>
        <taxon>Bacteria</taxon>
        <taxon>Pseudomonadati</taxon>
        <taxon>Pseudomonadota</taxon>
        <taxon>Candidatius Mariprofundia</taxon>
        <taxon>Mariprofundales</taxon>
        <taxon>Mariprofundaceae</taxon>
        <taxon>Mariprofundus</taxon>
    </lineage>
</organism>
<evidence type="ECO:0000256" key="7">
    <source>
        <dbReference type="ARBA" id="ARBA00022840"/>
    </source>
</evidence>
<dbReference type="SUPFAM" id="SSF55785">
    <property type="entry name" value="PYP-like sensor domain (PAS domain)"/>
    <property type="match status" value="1"/>
</dbReference>
<evidence type="ECO:0000256" key="1">
    <source>
        <dbReference type="ARBA" id="ARBA00000085"/>
    </source>
</evidence>
<evidence type="ECO:0000313" key="15">
    <source>
        <dbReference type="EMBL" id="EAU56192.1"/>
    </source>
</evidence>
<dbReference type="Proteomes" id="UP000005297">
    <property type="component" value="Unassembled WGS sequence"/>
</dbReference>
<reference evidence="15 16" key="1">
    <citation type="submission" date="2006-09" db="EMBL/GenBank/DDBJ databases">
        <authorList>
            <person name="Emerson D."/>
            <person name="Ferriera S."/>
            <person name="Johnson J."/>
            <person name="Kravitz S."/>
            <person name="Halpern A."/>
            <person name="Remington K."/>
            <person name="Beeson K."/>
            <person name="Tran B."/>
            <person name="Rogers Y.-H."/>
            <person name="Friedman R."/>
            <person name="Venter J.C."/>
        </authorList>
    </citation>
    <scope>NUCLEOTIDE SEQUENCE [LARGE SCALE GENOMIC DNA]</scope>
    <source>
        <strain evidence="15 16">PV-1</strain>
    </source>
</reference>
<evidence type="ECO:0000256" key="4">
    <source>
        <dbReference type="ARBA" id="ARBA00022679"/>
    </source>
</evidence>
<dbReference type="InterPro" id="IPR003594">
    <property type="entry name" value="HATPase_dom"/>
</dbReference>
<dbReference type="EC" id="2.7.13.3" evidence="2"/>
<dbReference type="Gene3D" id="3.30.450.20">
    <property type="entry name" value="PAS domain"/>
    <property type="match status" value="1"/>
</dbReference>
<keyword evidence="16" id="KW-1185">Reference proteome</keyword>
<dbReference type="OrthoDB" id="5287179at2"/>
<keyword evidence="10" id="KW-0472">Membrane</keyword>
<evidence type="ECO:0000256" key="5">
    <source>
        <dbReference type="ARBA" id="ARBA00022741"/>
    </source>
</evidence>
<dbReference type="PROSITE" id="PS50109">
    <property type="entry name" value="HIS_KIN"/>
    <property type="match status" value="1"/>
</dbReference>
<dbReference type="SMART" id="SM00388">
    <property type="entry name" value="HisKA"/>
    <property type="match status" value="1"/>
</dbReference>
<proteinExistence type="predicted"/>
<accession>Q0F2U9</accession>
<evidence type="ECO:0000256" key="8">
    <source>
        <dbReference type="ARBA" id="ARBA00023012"/>
    </source>
</evidence>
<dbReference type="InterPro" id="IPR001789">
    <property type="entry name" value="Sig_transdc_resp-reg_receiver"/>
</dbReference>
<dbReference type="InterPro" id="IPR004358">
    <property type="entry name" value="Sig_transdc_His_kin-like_C"/>
</dbReference>
<feature type="transmembrane region" description="Helical" evidence="10">
    <location>
        <begin position="132"/>
        <end position="154"/>
    </location>
</feature>
<dbReference type="Pfam" id="PF00072">
    <property type="entry name" value="Response_reg"/>
    <property type="match status" value="1"/>
</dbReference>
<dbReference type="Gene3D" id="3.40.50.2300">
    <property type="match status" value="1"/>
</dbReference>
<dbReference type="PROSITE" id="PS50113">
    <property type="entry name" value="PAC"/>
    <property type="match status" value="1"/>
</dbReference>
<feature type="transmembrane region" description="Helical" evidence="10">
    <location>
        <begin position="39"/>
        <end position="61"/>
    </location>
</feature>
<dbReference type="CDD" id="cd00156">
    <property type="entry name" value="REC"/>
    <property type="match status" value="1"/>
</dbReference>
<dbReference type="SUPFAM" id="SSF55874">
    <property type="entry name" value="ATPase domain of HSP90 chaperone/DNA topoisomerase II/histidine kinase"/>
    <property type="match status" value="1"/>
</dbReference>
<keyword evidence="8" id="KW-0902">Two-component regulatory system</keyword>
<dbReference type="SMART" id="SM00086">
    <property type="entry name" value="PAC"/>
    <property type="match status" value="1"/>
</dbReference>
<dbReference type="PANTHER" id="PTHR43065:SF42">
    <property type="entry name" value="TWO-COMPONENT SENSOR PPRA"/>
    <property type="match status" value="1"/>
</dbReference>
<comment type="catalytic activity">
    <reaction evidence="1">
        <text>ATP + protein L-histidine = ADP + protein N-phospho-L-histidine.</text>
        <dbReference type="EC" id="2.7.13.3"/>
    </reaction>
</comment>
<dbReference type="Gene3D" id="1.10.287.130">
    <property type="match status" value="1"/>
</dbReference>
<dbReference type="InterPro" id="IPR001610">
    <property type="entry name" value="PAC"/>
</dbReference>
<feature type="transmembrane region" description="Helical" evidence="10">
    <location>
        <begin position="99"/>
        <end position="120"/>
    </location>
</feature>
<feature type="transmembrane region" description="Helical" evidence="10">
    <location>
        <begin position="73"/>
        <end position="93"/>
    </location>
</feature>
<dbReference type="Pfam" id="PF02518">
    <property type="entry name" value="HATPase_c"/>
    <property type="match status" value="1"/>
</dbReference>
<dbReference type="InterPro" id="IPR036890">
    <property type="entry name" value="HATPase_C_sf"/>
</dbReference>
<dbReference type="InterPro" id="IPR013767">
    <property type="entry name" value="PAS_fold"/>
</dbReference>
<feature type="domain" description="PAS" evidence="13">
    <location>
        <begin position="256"/>
        <end position="302"/>
    </location>
</feature>
<dbReference type="GO" id="GO:0000155">
    <property type="term" value="F:phosphorelay sensor kinase activity"/>
    <property type="evidence" value="ECO:0007669"/>
    <property type="project" value="InterPro"/>
</dbReference>
<dbReference type="InterPro" id="IPR003661">
    <property type="entry name" value="HisK_dim/P_dom"/>
</dbReference>
<keyword evidence="5" id="KW-0547">Nucleotide-binding</keyword>
<dbReference type="CDD" id="cd00082">
    <property type="entry name" value="HisKA"/>
    <property type="match status" value="1"/>
</dbReference>
<sequence length="767" mass="85051">MLSKPATSLLRRLIGWTVVIALSGFLISRLNPDWRWEQVPFHSLIEGVGGFVALVVAYLLLKSPVLSRSLPEYIWVACALVGMGTLDLFHAGLYPGRQFIWFHSLSNFVGGLLFALVWLPARFSNIAVTIRLPLVVFCGAAAIAIFTLSLPQALPAMKDSVDFSDIARFLNVTGGVGFIVAAIHFMRVATSNTFRFAPVLANHCLLFGLSGLLFEFSVLWDAVWWEWHLLRLAAYGFILYFFYLSYICERNRYEGELRKLSQAVEANGEGVMITDMNGTIEYVNPAFTDITGYSVAELIGNNPRLLKSDAQDPKFYEQLWSTISSGRMWNGLLIDRKKDGSFYPARIAISPITGESGEITHYVAMQSDMTEYRKLEDQFRQAQKMESLGTLVGGIAHDFNNMLAAIDGNLFLASRYVEDPVALQDRLSNIQQLSGKAANMVQQLLTYARKDVVRMQPVSLRDVLQSGSKLADSLIPDNIVYDFQVCTEELVVNADATQLQQLFINLINNACHAVSRVAEPKLVCSLESVTADEVWLSKHPNLQTRQLAHFSIEDNGCGISRSNLDKIIEPFFTTKSAGEGTGLGLSMVYGSVQRHGGVFEVESEQGAGSTFHVYLPLMAVPVSGQGEDEAAVLSDVCGNGELILLVDDQEELLETNAYVLESMNYRVLTARNGEEALQCYCREKDRIALVLTDIVMPKMSGVKLMEAIWEMDNRVPAILVSGYDKLNDPLPMGQQARVRVIGKTNMVMELGGVIHILLADGKYDKPL</sequence>
<dbReference type="STRING" id="314344.AL013_04645"/>
<feature type="modified residue" description="4-aspartylphosphate" evidence="9">
    <location>
        <position position="693"/>
    </location>
</feature>
<evidence type="ECO:0000259" key="11">
    <source>
        <dbReference type="PROSITE" id="PS50109"/>
    </source>
</evidence>
<feature type="transmembrane region" description="Helical" evidence="10">
    <location>
        <begin position="199"/>
        <end position="220"/>
    </location>
</feature>
<evidence type="ECO:0000256" key="9">
    <source>
        <dbReference type="PROSITE-ProRule" id="PRU00169"/>
    </source>
</evidence>
<keyword evidence="10" id="KW-0812">Transmembrane</keyword>
<dbReference type="Gene3D" id="3.30.565.10">
    <property type="entry name" value="Histidine kinase-like ATPase, C-terminal domain"/>
    <property type="match status" value="1"/>
</dbReference>
<dbReference type="InterPro" id="IPR000014">
    <property type="entry name" value="PAS"/>
</dbReference>
<dbReference type="HOGENOM" id="CLU_364011_0_0_0"/>
<keyword evidence="7" id="KW-0067">ATP-binding</keyword>
<comment type="caution">
    <text evidence="15">The sequence shown here is derived from an EMBL/GenBank/DDBJ whole genome shotgun (WGS) entry which is preliminary data.</text>
</comment>
<dbReference type="PROSITE" id="PS50112">
    <property type="entry name" value="PAS"/>
    <property type="match status" value="1"/>
</dbReference>
<feature type="domain" description="Histidine kinase" evidence="11">
    <location>
        <begin position="394"/>
        <end position="619"/>
    </location>
</feature>
<name>Q0F2U9_9PROT</name>
<keyword evidence="3 9" id="KW-0597">Phosphoprotein</keyword>
<feature type="transmembrane region" description="Helical" evidence="10">
    <location>
        <begin position="232"/>
        <end position="249"/>
    </location>
</feature>
<evidence type="ECO:0000256" key="10">
    <source>
        <dbReference type="SAM" id="Phobius"/>
    </source>
</evidence>
<feature type="domain" description="PAC" evidence="14">
    <location>
        <begin position="327"/>
        <end position="381"/>
    </location>
</feature>
<dbReference type="InterPro" id="IPR036097">
    <property type="entry name" value="HisK_dim/P_sf"/>
</dbReference>
<dbReference type="InterPro" id="IPR005467">
    <property type="entry name" value="His_kinase_dom"/>
</dbReference>
<dbReference type="PRINTS" id="PR00344">
    <property type="entry name" value="BCTRLSENSOR"/>
</dbReference>
<dbReference type="PROSITE" id="PS50110">
    <property type="entry name" value="RESPONSE_REGULATORY"/>
    <property type="match status" value="1"/>
</dbReference>